<comment type="caution">
    <text evidence="1">The sequence shown here is derived from an EMBL/GenBank/DDBJ whole genome shotgun (WGS) entry which is preliminary data.</text>
</comment>
<reference evidence="1 2" key="1">
    <citation type="journal article" date="2023" name="Science">
        <title>Complex scaffold remodeling in plant triterpene biosynthesis.</title>
        <authorList>
            <person name="De La Pena R."/>
            <person name="Hodgson H."/>
            <person name="Liu J.C."/>
            <person name="Stephenson M.J."/>
            <person name="Martin A.C."/>
            <person name="Owen C."/>
            <person name="Harkess A."/>
            <person name="Leebens-Mack J."/>
            <person name="Jimenez L.E."/>
            <person name="Osbourn A."/>
            <person name="Sattely E.S."/>
        </authorList>
    </citation>
    <scope>NUCLEOTIDE SEQUENCE [LARGE SCALE GENOMIC DNA]</scope>
    <source>
        <strain evidence="2">cv. JPN11</strain>
        <tissue evidence="1">Leaf</tissue>
    </source>
</reference>
<gene>
    <name evidence="1" type="ORF">OWV82_009748</name>
</gene>
<sequence>MVTLLSLFVSVAAILSISLQVSGLQILNLLRQPIIGRESFPGFSCLSWRLAVETNNIRDWTTVPKICQGYVGDYMQGTQYREDSRTVTDQASRYAESLELAGDGKDVWIFDIDDTSLSNLPFYALYGFGADPVNTTAAYEWSLKGEAPVLPECLELYRRLLHLRIKVVFLTGRQESVRNSTASNLKLVGYNTWEKLLLRNSSNLNQTQREYKSIKRTELVKSGYRIVGNIGDQWSDLLGAYPGSRTFKLPNPMYYAQ</sequence>
<organism evidence="1 2">
    <name type="scientific">Melia azedarach</name>
    <name type="common">Chinaberry tree</name>
    <dbReference type="NCBI Taxonomy" id="155640"/>
    <lineage>
        <taxon>Eukaryota</taxon>
        <taxon>Viridiplantae</taxon>
        <taxon>Streptophyta</taxon>
        <taxon>Embryophyta</taxon>
        <taxon>Tracheophyta</taxon>
        <taxon>Spermatophyta</taxon>
        <taxon>Magnoliopsida</taxon>
        <taxon>eudicotyledons</taxon>
        <taxon>Gunneridae</taxon>
        <taxon>Pentapetalae</taxon>
        <taxon>rosids</taxon>
        <taxon>malvids</taxon>
        <taxon>Sapindales</taxon>
        <taxon>Meliaceae</taxon>
        <taxon>Melia</taxon>
    </lineage>
</organism>
<evidence type="ECO:0000313" key="1">
    <source>
        <dbReference type="EMBL" id="KAJ4718010.1"/>
    </source>
</evidence>
<dbReference type="Proteomes" id="UP001164539">
    <property type="component" value="Chromosome 5"/>
</dbReference>
<proteinExistence type="predicted"/>
<dbReference type="EMBL" id="CM051398">
    <property type="protein sequence ID" value="KAJ4718010.1"/>
    <property type="molecule type" value="Genomic_DNA"/>
</dbReference>
<evidence type="ECO:0000313" key="2">
    <source>
        <dbReference type="Proteomes" id="UP001164539"/>
    </source>
</evidence>
<keyword evidence="2" id="KW-1185">Reference proteome</keyword>
<accession>A0ACC1Y3D3</accession>
<name>A0ACC1Y3D3_MELAZ</name>
<protein>
    <submittedName>
        <fullName evidence="1">Acid phosphatase 1-like</fullName>
    </submittedName>
</protein>